<dbReference type="Proteomes" id="UP000287601">
    <property type="component" value="Chromosome"/>
</dbReference>
<sequence>MEGYIMELSKIYEHKNIPKTKRFFSSKFFRAGIFFTLIVSLIITYLLLPPISKETSAAAPPDISAKQAILIDAANGKILYERNATDKAYPASTTKIMTALLTIETAERLHSDLTQKVKIPAEAVGVEGSSIYLAPDETVSIEDLLYGMMLRSGNDAATALACIIGGNQQNFVDMMNARAHRLGCTDTNFLNPSGLFDENHYTTAADMARISRAAMKSETFKKIVAAETWQAGRAPDKYNYFYNKNKVVHQYKGGNGIKIGYTKASGRTLVASAQRDGKQLICVVMEAPDWFNDSYKLMDYGFSLK</sequence>
<dbReference type="GO" id="GO:0006508">
    <property type="term" value="P:proteolysis"/>
    <property type="evidence" value="ECO:0007669"/>
    <property type="project" value="InterPro"/>
</dbReference>
<dbReference type="InterPro" id="IPR012338">
    <property type="entry name" value="Beta-lactam/transpept-like"/>
</dbReference>
<dbReference type="Pfam" id="PF00768">
    <property type="entry name" value="Peptidase_S11"/>
    <property type="match status" value="1"/>
</dbReference>
<gene>
    <name evidence="12" type="ORF">EQM06_11910</name>
</gene>
<evidence type="ECO:0000256" key="10">
    <source>
        <dbReference type="SAM" id="Phobius"/>
    </source>
</evidence>
<evidence type="ECO:0000256" key="3">
    <source>
        <dbReference type="ARBA" id="ARBA00022801"/>
    </source>
</evidence>
<keyword evidence="12" id="KW-0121">Carboxypeptidase</keyword>
<feature type="active site" description="Acyl-ester intermediate" evidence="7">
    <location>
        <position position="92"/>
    </location>
</feature>
<evidence type="ECO:0000256" key="9">
    <source>
        <dbReference type="RuleBase" id="RU004016"/>
    </source>
</evidence>
<feature type="binding site" evidence="8">
    <location>
        <position position="258"/>
    </location>
    <ligand>
        <name>substrate</name>
    </ligand>
</feature>
<dbReference type="InterPro" id="IPR001967">
    <property type="entry name" value="Peptidase_S11_N"/>
</dbReference>
<feature type="active site" evidence="7">
    <location>
        <position position="152"/>
    </location>
</feature>
<keyword evidence="12" id="KW-0645">Protease</keyword>
<feature type="active site" description="Proton acceptor" evidence="7">
    <location>
        <position position="95"/>
    </location>
</feature>
<dbReference type="InterPro" id="IPR018044">
    <property type="entry name" value="Peptidase_S11"/>
</dbReference>
<evidence type="ECO:0000313" key="12">
    <source>
        <dbReference type="EMBL" id="QAT43871.1"/>
    </source>
</evidence>
<dbReference type="SUPFAM" id="SSF56601">
    <property type="entry name" value="beta-lactamase/transpeptidase-like"/>
    <property type="match status" value="1"/>
</dbReference>
<keyword evidence="6" id="KW-0961">Cell wall biogenesis/degradation</keyword>
<dbReference type="AlphaFoldDB" id="A0A410PY44"/>
<accession>A0A410PY44</accession>
<evidence type="ECO:0000256" key="4">
    <source>
        <dbReference type="ARBA" id="ARBA00022960"/>
    </source>
</evidence>
<evidence type="ECO:0000256" key="1">
    <source>
        <dbReference type="ARBA" id="ARBA00007164"/>
    </source>
</evidence>
<dbReference type="GO" id="GO:0009002">
    <property type="term" value="F:serine-type D-Ala-D-Ala carboxypeptidase activity"/>
    <property type="evidence" value="ECO:0007669"/>
    <property type="project" value="InterPro"/>
</dbReference>
<feature type="transmembrane region" description="Helical" evidence="10">
    <location>
        <begin position="28"/>
        <end position="48"/>
    </location>
</feature>
<comment type="similarity">
    <text evidence="1 9">Belongs to the peptidase S11 family.</text>
</comment>
<dbReference type="GO" id="GO:0008360">
    <property type="term" value="P:regulation of cell shape"/>
    <property type="evidence" value="ECO:0007669"/>
    <property type="project" value="UniProtKB-KW"/>
</dbReference>
<evidence type="ECO:0000256" key="5">
    <source>
        <dbReference type="ARBA" id="ARBA00022984"/>
    </source>
</evidence>
<dbReference type="OrthoDB" id="9791132at2"/>
<reference evidence="12 13" key="1">
    <citation type="submission" date="2019-01" db="EMBL/GenBank/DDBJ databases">
        <title>Draft genomes of a novel of Aminipila strains.</title>
        <authorList>
            <person name="Ma S."/>
        </authorList>
    </citation>
    <scope>NUCLEOTIDE SEQUENCE [LARGE SCALE GENOMIC DNA]</scope>
    <source>
        <strain evidence="13">JN-39</strain>
    </source>
</reference>
<keyword evidence="10" id="KW-1133">Transmembrane helix</keyword>
<evidence type="ECO:0000256" key="2">
    <source>
        <dbReference type="ARBA" id="ARBA00022729"/>
    </source>
</evidence>
<dbReference type="KEGG" id="amij:EQM06_11910"/>
<keyword evidence="4" id="KW-0133">Cell shape</keyword>
<evidence type="ECO:0000313" key="13">
    <source>
        <dbReference type="Proteomes" id="UP000287601"/>
    </source>
</evidence>
<keyword evidence="10" id="KW-0812">Transmembrane</keyword>
<protein>
    <submittedName>
        <fullName evidence="12">D-alanyl-D-alanine carboxypeptidase</fullName>
    </submittedName>
</protein>
<keyword evidence="2" id="KW-0732">Signal</keyword>
<dbReference type="PANTHER" id="PTHR21581">
    <property type="entry name" value="D-ALANYL-D-ALANINE CARBOXYPEPTIDASE"/>
    <property type="match status" value="1"/>
</dbReference>
<dbReference type="PANTHER" id="PTHR21581:SF33">
    <property type="entry name" value="D-ALANYL-D-ALANINE CARBOXYPEPTIDASE DACB"/>
    <property type="match status" value="1"/>
</dbReference>
<keyword evidence="13" id="KW-1185">Reference proteome</keyword>
<dbReference type="PRINTS" id="PR00725">
    <property type="entry name" value="DADACBPTASE1"/>
</dbReference>
<dbReference type="Gene3D" id="3.40.710.10">
    <property type="entry name" value="DD-peptidase/beta-lactamase superfamily"/>
    <property type="match status" value="1"/>
</dbReference>
<keyword evidence="5" id="KW-0573">Peptidoglycan synthesis</keyword>
<evidence type="ECO:0000256" key="8">
    <source>
        <dbReference type="PIRSR" id="PIRSR618044-2"/>
    </source>
</evidence>
<feature type="domain" description="Peptidase S11 D-alanyl-D-alanine carboxypeptidase A N-terminal" evidence="11">
    <location>
        <begin position="56"/>
        <end position="288"/>
    </location>
</feature>
<dbReference type="GO" id="GO:0071555">
    <property type="term" value="P:cell wall organization"/>
    <property type="evidence" value="ECO:0007669"/>
    <property type="project" value="UniProtKB-KW"/>
</dbReference>
<name>A0A410PY44_9FIRM</name>
<keyword evidence="10" id="KW-0472">Membrane</keyword>
<dbReference type="GO" id="GO:0009252">
    <property type="term" value="P:peptidoglycan biosynthetic process"/>
    <property type="evidence" value="ECO:0007669"/>
    <property type="project" value="UniProtKB-KW"/>
</dbReference>
<organism evidence="12 13">
    <name type="scientific">Aminipila luticellarii</name>
    <dbReference type="NCBI Taxonomy" id="2507160"/>
    <lineage>
        <taxon>Bacteria</taxon>
        <taxon>Bacillati</taxon>
        <taxon>Bacillota</taxon>
        <taxon>Clostridia</taxon>
        <taxon>Peptostreptococcales</taxon>
        <taxon>Anaerovoracaceae</taxon>
        <taxon>Aminipila</taxon>
    </lineage>
</organism>
<evidence type="ECO:0000256" key="7">
    <source>
        <dbReference type="PIRSR" id="PIRSR618044-1"/>
    </source>
</evidence>
<keyword evidence="3" id="KW-0378">Hydrolase</keyword>
<proteinExistence type="inferred from homology"/>
<evidence type="ECO:0000259" key="11">
    <source>
        <dbReference type="Pfam" id="PF00768"/>
    </source>
</evidence>
<dbReference type="EMBL" id="CP035281">
    <property type="protein sequence ID" value="QAT43871.1"/>
    <property type="molecule type" value="Genomic_DNA"/>
</dbReference>
<evidence type="ECO:0000256" key="6">
    <source>
        <dbReference type="ARBA" id="ARBA00023316"/>
    </source>
</evidence>